<dbReference type="PROSITE" id="PS51318">
    <property type="entry name" value="TAT"/>
    <property type="match status" value="1"/>
</dbReference>
<evidence type="ECO:0000256" key="1">
    <source>
        <dbReference type="SAM" id="SignalP"/>
    </source>
</evidence>
<dbReference type="Proteomes" id="UP001226867">
    <property type="component" value="Unassembled WGS sequence"/>
</dbReference>
<comment type="caution">
    <text evidence="2">The sequence shown here is derived from an EMBL/GenBank/DDBJ whole genome shotgun (WGS) entry which is preliminary data.</text>
</comment>
<name>A0ABT9S7X6_9BURK</name>
<feature type="non-terminal residue" evidence="2">
    <location>
        <position position="50"/>
    </location>
</feature>
<keyword evidence="3" id="KW-1185">Reference proteome</keyword>
<protein>
    <submittedName>
        <fullName evidence="2">Outer membrane protein assembly factor BamA</fullName>
    </submittedName>
</protein>
<accession>A0ABT9S7X6</accession>
<feature type="chain" id="PRO_5047257378" evidence="1">
    <location>
        <begin position="33"/>
        <end position="50"/>
    </location>
</feature>
<proteinExistence type="predicted"/>
<gene>
    <name evidence="2" type="ORF">J2W36_002713</name>
</gene>
<dbReference type="EMBL" id="JAUSRO010000008">
    <property type="protein sequence ID" value="MDP9900447.1"/>
    <property type="molecule type" value="Genomic_DNA"/>
</dbReference>
<keyword evidence="1" id="KW-0732">Signal</keyword>
<feature type="signal peptide" evidence="1">
    <location>
        <begin position="1"/>
        <end position="32"/>
    </location>
</feature>
<dbReference type="InterPro" id="IPR006311">
    <property type="entry name" value="TAT_signal"/>
</dbReference>
<sequence length="50" mass="5387">MNRIFRRSDVAGLAATAVMVVASALAATAAWAVEPFTVRDIRVEGLQRVE</sequence>
<evidence type="ECO:0000313" key="3">
    <source>
        <dbReference type="Proteomes" id="UP001226867"/>
    </source>
</evidence>
<reference evidence="2 3" key="1">
    <citation type="submission" date="2023-07" db="EMBL/GenBank/DDBJ databases">
        <title>Sorghum-associated microbial communities from plants grown in Nebraska, USA.</title>
        <authorList>
            <person name="Schachtman D."/>
        </authorList>
    </citation>
    <scope>NUCLEOTIDE SEQUENCE [LARGE SCALE GENOMIC DNA]</scope>
    <source>
        <strain evidence="2 3">DS1607</strain>
    </source>
</reference>
<evidence type="ECO:0000313" key="2">
    <source>
        <dbReference type="EMBL" id="MDP9900447.1"/>
    </source>
</evidence>
<organism evidence="2 3">
    <name type="scientific">Variovorax ginsengisoli</name>
    <dbReference type="NCBI Taxonomy" id="363844"/>
    <lineage>
        <taxon>Bacteria</taxon>
        <taxon>Pseudomonadati</taxon>
        <taxon>Pseudomonadota</taxon>
        <taxon>Betaproteobacteria</taxon>
        <taxon>Burkholderiales</taxon>
        <taxon>Comamonadaceae</taxon>
        <taxon>Variovorax</taxon>
    </lineage>
</organism>